<proteinExistence type="predicted"/>
<name>A0ABW2AJF1_9MICO</name>
<dbReference type="RefSeq" id="WP_382403484.1">
    <property type="nucleotide sequence ID" value="NZ_JBHSWH010000001.1"/>
</dbReference>
<protein>
    <submittedName>
        <fullName evidence="1">Uncharacterized protein</fullName>
    </submittedName>
</protein>
<reference evidence="2" key="1">
    <citation type="journal article" date="2019" name="Int. J. Syst. Evol. Microbiol.">
        <title>The Global Catalogue of Microorganisms (GCM) 10K type strain sequencing project: providing services to taxonomists for standard genome sequencing and annotation.</title>
        <authorList>
            <consortium name="The Broad Institute Genomics Platform"/>
            <consortium name="The Broad Institute Genome Sequencing Center for Infectious Disease"/>
            <person name="Wu L."/>
            <person name="Ma J."/>
        </authorList>
    </citation>
    <scope>NUCLEOTIDE SEQUENCE [LARGE SCALE GENOMIC DNA]</scope>
    <source>
        <strain evidence="2">CCUG 58127</strain>
    </source>
</reference>
<gene>
    <name evidence="1" type="ORF">ACFQDH_16430</name>
</gene>
<organism evidence="1 2">
    <name type="scientific">Flexivirga alba</name>
    <dbReference type="NCBI Taxonomy" id="702742"/>
    <lineage>
        <taxon>Bacteria</taxon>
        <taxon>Bacillati</taxon>
        <taxon>Actinomycetota</taxon>
        <taxon>Actinomycetes</taxon>
        <taxon>Micrococcales</taxon>
        <taxon>Dermacoccaceae</taxon>
        <taxon>Flexivirga</taxon>
    </lineage>
</organism>
<accession>A0ABW2AJF1</accession>
<evidence type="ECO:0000313" key="2">
    <source>
        <dbReference type="Proteomes" id="UP001596298"/>
    </source>
</evidence>
<evidence type="ECO:0000313" key="1">
    <source>
        <dbReference type="EMBL" id="MFC6706800.1"/>
    </source>
</evidence>
<dbReference type="EMBL" id="JBHSWH010000001">
    <property type="protein sequence ID" value="MFC6706800.1"/>
    <property type="molecule type" value="Genomic_DNA"/>
</dbReference>
<comment type="caution">
    <text evidence="1">The sequence shown here is derived from an EMBL/GenBank/DDBJ whole genome shotgun (WGS) entry which is preliminary data.</text>
</comment>
<sequence length="50" mass="5520">MAPEPMWDLDRVRALLEEPVLRIGADHEIVTTGPTPVVVSEVEKLIAAVR</sequence>
<dbReference type="Proteomes" id="UP001596298">
    <property type="component" value="Unassembled WGS sequence"/>
</dbReference>
<keyword evidence="2" id="KW-1185">Reference proteome</keyword>